<dbReference type="AlphaFoldDB" id="V4A3D5"/>
<dbReference type="OrthoDB" id="6156852at2759"/>
<dbReference type="Gene3D" id="2.30.30.40">
    <property type="entry name" value="SH3 Domains"/>
    <property type="match status" value="1"/>
</dbReference>
<dbReference type="STRING" id="225164.V4A3D5"/>
<accession>V4A3D5</accession>
<protein>
    <recommendedName>
        <fullName evidence="3">SH3 domain-containing protein</fullName>
    </recommendedName>
</protein>
<evidence type="ECO:0000256" key="2">
    <source>
        <dbReference type="PROSITE-ProRule" id="PRU00192"/>
    </source>
</evidence>
<dbReference type="RefSeq" id="XP_009057943.1">
    <property type="nucleotide sequence ID" value="XM_009059695.1"/>
</dbReference>
<feature type="domain" description="SH3" evidence="3">
    <location>
        <begin position="187"/>
        <end position="248"/>
    </location>
</feature>
<dbReference type="GO" id="GO:0007266">
    <property type="term" value="P:Rho protein signal transduction"/>
    <property type="evidence" value="ECO:0007669"/>
    <property type="project" value="TreeGrafter"/>
</dbReference>
<dbReference type="GO" id="GO:0035023">
    <property type="term" value="P:regulation of Rho protein signal transduction"/>
    <property type="evidence" value="ECO:0007669"/>
    <property type="project" value="TreeGrafter"/>
</dbReference>
<dbReference type="InterPro" id="IPR055093">
    <property type="entry name" value="EPS8_2nd"/>
</dbReference>
<dbReference type="GeneID" id="20246157"/>
<dbReference type="Pfam" id="PF00018">
    <property type="entry name" value="SH3_1"/>
    <property type="match status" value="1"/>
</dbReference>
<evidence type="ECO:0000313" key="5">
    <source>
        <dbReference type="Proteomes" id="UP000030746"/>
    </source>
</evidence>
<organism evidence="4 5">
    <name type="scientific">Lottia gigantea</name>
    <name type="common">Giant owl limpet</name>
    <dbReference type="NCBI Taxonomy" id="225164"/>
    <lineage>
        <taxon>Eukaryota</taxon>
        <taxon>Metazoa</taxon>
        <taxon>Spiralia</taxon>
        <taxon>Lophotrochozoa</taxon>
        <taxon>Mollusca</taxon>
        <taxon>Gastropoda</taxon>
        <taxon>Patellogastropoda</taxon>
        <taxon>Lottioidea</taxon>
        <taxon>Lottiidae</taxon>
        <taxon>Lottia</taxon>
    </lineage>
</organism>
<dbReference type="InterPro" id="IPR036028">
    <property type="entry name" value="SH3-like_dom_sf"/>
</dbReference>
<dbReference type="EMBL" id="KB202283">
    <property type="protein sequence ID" value="ESO91242.1"/>
    <property type="molecule type" value="Genomic_DNA"/>
</dbReference>
<dbReference type="OMA" id="XLEARNE"/>
<dbReference type="InterPro" id="IPR001452">
    <property type="entry name" value="SH3_domain"/>
</dbReference>
<dbReference type="InterPro" id="IPR039801">
    <property type="entry name" value="EPS8-like"/>
</dbReference>
<keyword evidence="1 2" id="KW-0728">SH3 domain</keyword>
<dbReference type="Proteomes" id="UP000030746">
    <property type="component" value="Unassembled WGS sequence"/>
</dbReference>
<reference evidence="4 5" key="1">
    <citation type="journal article" date="2013" name="Nature">
        <title>Insights into bilaterian evolution from three spiralian genomes.</title>
        <authorList>
            <person name="Simakov O."/>
            <person name="Marletaz F."/>
            <person name="Cho S.J."/>
            <person name="Edsinger-Gonzales E."/>
            <person name="Havlak P."/>
            <person name="Hellsten U."/>
            <person name="Kuo D.H."/>
            <person name="Larsson T."/>
            <person name="Lv J."/>
            <person name="Arendt D."/>
            <person name="Savage R."/>
            <person name="Osoegawa K."/>
            <person name="de Jong P."/>
            <person name="Grimwood J."/>
            <person name="Chapman J.A."/>
            <person name="Shapiro H."/>
            <person name="Aerts A."/>
            <person name="Otillar R.P."/>
            <person name="Terry A.Y."/>
            <person name="Boore J.L."/>
            <person name="Grigoriev I.V."/>
            <person name="Lindberg D.R."/>
            <person name="Seaver E.C."/>
            <person name="Weisblat D.A."/>
            <person name="Putnam N.H."/>
            <person name="Rokhsar D.S."/>
        </authorList>
    </citation>
    <scope>NUCLEOTIDE SEQUENCE [LARGE SCALE GENOMIC DNA]</scope>
</reference>
<dbReference type="CTD" id="20246157"/>
<dbReference type="KEGG" id="lgi:LOTGIDRAFT_209595"/>
<proteinExistence type="predicted"/>
<evidence type="ECO:0000256" key="1">
    <source>
        <dbReference type="ARBA" id="ARBA00022443"/>
    </source>
</evidence>
<dbReference type="GO" id="GO:0005886">
    <property type="term" value="C:plasma membrane"/>
    <property type="evidence" value="ECO:0007669"/>
    <property type="project" value="TreeGrafter"/>
</dbReference>
<dbReference type="SUPFAM" id="SSF50044">
    <property type="entry name" value="SH3-domain"/>
    <property type="match status" value="1"/>
</dbReference>
<dbReference type="PANTHER" id="PTHR12287">
    <property type="entry name" value="EPIDERMAL GROWTH FACTOR RECEPTOR KINASE SUBSTRATE EPS8-RELATED PROTEIN"/>
    <property type="match status" value="1"/>
</dbReference>
<dbReference type="Pfam" id="PF22975">
    <property type="entry name" value="EPS8_2nd"/>
    <property type="match status" value="1"/>
</dbReference>
<sequence length="257" mass="29348">MDRRRSRYPNDRDAIYGNFAYRYRSPPVRDFTDIFQKMKLSINLLAKLKPYINAPNSPELVHFLFTPLSLVFDASRDPTIRHLNLSESAIVPMLTAAAKDLLLNCLTSKEIELWKLLGRNWTMTVDEWKGLLPFYTPKFYDGWEPSPSLYPSVEASQPSPTTVTSNIEVHSNLENSTGIMHIPVVIEEKPSLPTILDNTSATGNTRELKLKKGDIVGLIDNTKNWWKVRNQEGVIGFAPYTILSTLKENDDRIAFKF</sequence>
<dbReference type="PANTHER" id="PTHR12287:SF23">
    <property type="entry name" value="AROUSER, ISOFORM A-RELATED"/>
    <property type="match status" value="1"/>
</dbReference>
<dbReference type="HOGENOM" id="CLU_1082928_0_0_1"/>
<keyword evidence="5" id="KW-1185">Reference proteome</keyword>
<dbReference type="PROSITE" id="PS50002">
    <property type="entry name" value="SH3"/>
    <property type="match status" value="1"/>
</dbReference>
<evidence type="ECO:0000259" key="3">
    <source>
        <dbReference type="PROSITE" id="PS50002"/>
    </source>
</evidence>
<evidence type="ECO:0000313" key="4">
    <source>
        <dbReference type="EMBL" id="ESO91242.1"/>
    </source>
</evidence>
<dbReference type="GO" id="GO:0003779">
    <property type="term" value="F:actin binding"/>
    <property type="evidence" value="ECO:0007669"/>
    <property type="project" value="TreeGrafter"/>
</dbReference>
<gene>
    <name evidence="4" type="ORF">LOTGIDRAFT_209595</name>
</gene>
<name>V4A3D5_LOTGI</name>